<dbReference type="GeneID" id="73046337"/>
<keyword evidence="1" id="KW-1133">Transmembrane helix</keyword>
<comment type="caution">
    <text evidence="2">The sequence shown here is derived from an EMBL/GenBank/DDBJ whole genome shotgun (WGS) entry which is preliminary data.</text>
</comment>
<sequence length="357" mass="39891">MGGRETIDGAEEAIDEQVESVRGNLVQPDENWLKRWLLLGGNRILVSVVALFLVLLGFVGLGVGWTAQMTELMTETEIVQTLLFTLLSGTILLVSIAVSINSVVLSQEITSLGDQEEEIEESFSFRRGIQDYTDSDVSPSKPAEFLLAIVRAVRDHAEDLQTTVQGQDSMLERQVETFSDDVARQVGEIEERLETGQFGTSEVLMAGLDYDYSWQVYAAQRLRAEHRADLSDEQLQVLDDIDEILKQFTTGREYFKTLYFKREMANLSRYLLLVAFPTIVSISYVLLALRAQLIPNVSPLGIPSIVVFIGLAYVVGIAPFTLFTAYVLRSATIAHRTLAAGPFTLERDGKRGRIDWE</sequence>
<dbReference type="AlphaFoldDB" id="A0ABD5Q782"/>
<dbReference type="EMBL" id="JBHSHT010000002">
    <property type="protein sequence ID" value="MFC4826565.1"/>
    <property type="molecule type" value="Genomic_DNA"/>
</dbReference>
<keyword evidence="3" id="KW-1185">Reference proteome</keyword>
<evidence type="ECO:0000313" key="2">
    <source>
        <dbReference type="EMBL" id="MFC4826565.1"/>
    </source>
</evidence>
<keyword evidence="1" id="KW-0812">Transmembrane</keyword>
<keyword evidence="1" id="KW-0472">Membrane</keyword>
<dbReference type="InterPro" id="IPR058278">
    <property type="entry name" value="DUF7972"/>
</dbReference>
<protein>
    <submittedName>
        <fullName evidence="2">Uncharacterized protein</fullName>
    </submittedName>
</protein>
<evidence type="ECO:0000256" key="1">
    <source>
        <dbReference type="SAM" id="Phobius"/>
    </source>
</evidence>
<feature type="transmembrane region" description="Helical" evidence="1">
    <location>
        <begin position="44"/>
        <end position="66"/>
    </location>
</feature>
<dbReference type="Proteomes" id="UP001595945">
    <property type="component" value="Unassembled WGS sequence"/>
</dbReference>
<feature type="transmembrane region" description="Helical" evidence="1">
    <location>
        <begin position="305"/>
        <end position="328"/>
    </location>
</feature>
<gene>
    <name evidence="2" type="ORF">ACFO9K_20095</name>
</gene>
<accession>A0ABD5Q782</accession>
<evidence type="ECO:0000313" key="3">
    <source>
        <dbReference type="Proteomes" id="UP001595945"/>
    </source>
</evidence>
<feature type="transmembrane region" description="Helical" evidence="1">
    <location>
        <begin position="270"/>
        <end position="293"/>
    </location>
</feature>
<name>A0ABD5Q782_9EURY</name>
<dbReference type="RefSeq" id="WP_254267846.1">
    <property type="nucleotide sequence ID" value="NZ_CP100400.1"/>
</dbReference>
<reference evidence="2 3" key="1">
    <citation type="journal article" date="2019" name="Int. J. Syst. Evol. Microbiol.">
        <title>The Global Catalogue of Microorganisms (GCM) 10K type strain sequencing project: providing services to taxonomists for standard genome sequencing and annotation.</title>
        <authorList>
            <consortium name="The Broad Institute Genomics Platform"/>
            <consortium name="The Broad Institute Genome Sequencing Center for Infectious Disease"/>
            <person name="Wu L."/>
            <person name="Ma J."/>
        </authorList>
    </citation>
    <scope>NUCLEOTIDE SEQUENCE [LARGE SCALE GENOMIC DNA]</scope>
    <source>
        <strain evidence="2 3">XZYJ18</strain>
    </source>
</reference>
<feature type="transmembrane region" description="Helical" evidence="1">
    <location>
        <begin position="78"/>
        <end position="100"/>
    </location>
</feature>
<proteinExistence type="predicted"/>
<dbReference type="Pfam" id="PF25927">
    <property type="entry name" value="DUF7972"/>
    <property type="match status" value="1"/>
</dbReference>
<organism evidence="2 3">
    <name type="scientific">Halorussus aquaticus</name>
    <dbReference type="NCBI Taxonomy" id="2953748"/>
    <lineage>
        <taxon>Archaea</taxon>
        <taxon>Methanobacteriati</taxon>
        <taxon>Methanobacteriota</taxon>
        <taxon>Stenosarchaea group</taxon>
        <taxon>Halobacteria</taxon>
        <taxon>Halobacteriales</taxon>
        <taxon>Haladaptataceae</taxon>
        <taxon>Halorussus</taxon>
    </lineage>
</organism>